<sequence>MVDYKYKDIYNDTSVSKKMQIECSDGSVLNEEDWKGESAELTERLCSESEISFGRCEASTFKLRVRERVVPLAGKKISVSVTLEGAEEAPFMMGVYKVDSDVPTADRRYRDIVAYDAMYDILNAEVSGWYNSLTFPMTLQQFRNSFCAYIGVEQEEITLINDDMTVEKTIDPGELPGKTIIEAICEINGCFGHIGRNGKLRYVVLEQMIEGLYPADDLYPSDDLYPADPMGTTEVSRNNYISCQYEDFIVQHIDKLQIRQEENDIGAIAGTGDNCYIIEDNFLVYGKSAADLQTIADNVLSVIGVVWYRPAQVEARGNPCLEVGDGILLHTTREDVYTYILQRTLKGIQALRDSYTAEGEEYRTGQVNGLQKQIIQLKGKTNVLTRTVDETRLEMKDINQNLSTQISINAQQILTKVSKDNIVSEINQTAESIKIKAERIDLVGVVNADELVSKYATIETLNVTKLELNNLIATKATIDSLNAVSGRVGSLEADHVTVSDLNGVSARLGTVEANYISAGTVKANYMEVANWTSSGVIKAERISAATIVNKLSSVDLISVRAIGVSGYMNYKGTAVAWRTKNISGTVITYLGPED</sequence>
<name>A0A8S5MCQ7_9CAUD</name>
<dbReference type="EMBL" id="BK014871">
    <property type="protein sequence ID" value="DAD79723.1"/>
    <property type="molecule type" value="Genomic_DNA"/>
</dbReference>
<proteinExistence type="predicted"/>
<accession>A0A8S5MCQ7</accession>
<reference evidence="1" key="1">
    <citation type="journal article" date="2021" name="Proc. Natl. Acad. Sci. U.S.A.">
        <title>A Catalog of Tens of Thousands of Viruses from Human Metagenomes Reveals Hidden Associations with Chronic Diseases.</title>
        <authorList>
            <person name="Tisza M.J."/>
            <person name="Buck C.B."/>
        </authorList>
    </citation>
    <scope>NUCLEOTIDE SEQUENCE</scope>
    <source>
        <strain evidence="1">CtHjy10</strain>
    </source>
</reference>
<evidence type="ECO:0000313" key="1">
    <source>
        <dbReference type="EMBL" id="DAD79723.1"/>
    </source>
</evidence>
<protein>
    <submittedName>
        <fullName evidence="1">Uncharacterized protein</fullName>
    </submittedName>
</protein>
<organism evidence="1">
    <name type="scientific">Siphoviridae sp. ctHjy10</name>
    <dbReference type="NCBI Taxonomy" id="2826234"/>
    <lineage>
        <taxon>Viruses</taxon>
        <taxon>Duplodnaviria</taxon>
        <taxon>Heunggongvirae</taxon>
        <taxon>Uroviricota</taxon>
        <taxon>Caudoviricetes</taxon>
    </lineage>
</organism>